<dbReference type="PANTHER" id="PTHR38761">
    <property type="entry name" value="GLUTAMATE--CYSTEINE LIGASE"/>
    <property type="match status" value="1"/>
</dbReference>
<sequence length="537" mass="60968">MSVPTFNSLLKVLSNSANRSDLAALKRGIEREGLRITADGRLSPQLHPQALGATLTHPHITTDYAESLLEFITPVARSVKQTLAQLADIHRVTYRALGEELIWPLSMPCYVGDEKDILIAQYGKSHSGRMKNLYRRGLTFRYGGAMQIISGVHFNFSVPDGIWSDLAASYGRADDQEFRSEQYFGLIRNYKRISWLIPYLFGASPAICKSFLKHTDTEMDFSQLGKGTLYRQYGTSLRMSDLGYTNKEQADLGITYNSVCDYVQGLRRAISKKSTRFSQIGVKVGDDYRQLNDSVLQIENEFYATIRPKRVAEAGETPTQALERAGVEYIEVRALDVNPFSPVGITEQQIRMLDLMLFYCLLQPSPTMDEAQQLVADKNFNRVVMDGRNPRLTLQQNGHERLLADWLEELFADFHDIAKIMDQAGGDSNDYQQTVTELYQMVLNPELTLSGQILQLLREQGIDNGVFGMSLAQKYRDEFLQQPLEEYTEAQFKQWAEQSLQELNERESADQGTSFDEFLTTYFEQAKQAKNDCAVES</sequence>
<evidence type="ECO:0000256" key="3">
    <source>
        <dbReference type="ARBA" id="ARBA00022598"/>
    </source>
</evidence>
<evidence type="ECO:0000256" key="7">
    <source>
        <dbReference type="ARBA" id="ARBA00048819"/>
    </source>
</evidence>
<dbReference type="UniPathway" id="UPA00142">
    <property type="reaction ID" value="UER00209"/>
</dbReference>
<evidence type="ECO:0000256" key="9">
    <source>
        <dbReference type="RuleBase" id="RU004391"/>
    </source>
</evidence>
<dbReference type="Pfam" id="PF04262">
    <property type="entry name" value="Glu_cys_ligase"/>
    <property type="match status" value="1"/>
</dbReference>
<evidence type="ECO:0000256" key="4">
    <source>
        <dbReference type="ARBA" id="ARBA00022684"/>
    </source>
</evidence>
<protein>
    <recommendedName>
        <fullName evidence="8">Glutamate--cysteine ligase</fullName>
        <ecNumber evidence="8">6.3.2.2</ecNumber>
    </recommendedName>
    <alternativeName>
        <fullName evidence="8">Gamma-ECS</fullName>
        <shortName evidence="8">GCS</shortName>
    </alternativeName>
    <alternativeName>
        <fullName evidence="8">Gamma-glutamylcysteine synthetase</fullName>
    </alternativeName>
</protein>
<dbReference type="InterPro" id="IPR014746">
    <property type="entry name" value="Gln_synth/guanido_kin_cat_dom"/>
</dbReference>
<comment type="similarity">
    <text evidence="2 8">Belongs to the glutamate--cysteine ligase type 1 family. Type 1 subfamily.</text>
</comment>
<evidence type="ECO:0000313" key="12">
    <source>
        <dbReference type="Proteomes" id="UP000194450"/>
    </source>
</evidence>
<dbReference type="Proteomes" id="UP000194450">
    <property type="component" value="Unassembled WGS sequence"/>
</dbReference>
<dbReference type="RefSeq" id="WP_086434667.1">
    <property type="nucleotide sequence ID" value="NZ_FXWH01000001.1"/>
</dbReference>
<dbReference type="NCBIfam" id="TIGR01434">
    <property type="entry name" value="glu_cys_ligase"/>
    <property type="match status" value="1"/>
</dbReference>
<dbReference type="InterPro" id="IPR006334">
    <property type="entry name" value="Glut_cys_ligase"/>
</dbReference>
<evidence type="ECO:0000313" key="11">
    <source>
        <dbReference type="EMBL" id="SMQ68413.1"/>
    </source>
</evidence>
<evidence type="ECO:0000256" key="2">
    <source>
        <dbReference type="ARBA" id="ARBA00008772"/>
    </source>
</evidence>
<evidence type="ECO:0000256" key="6">
    <source>
        <dbReference type="ARBA" id="ARBA00022840"/>
    </source>
</evidence>
<accession>A0A1Y6F7U1</accession>
<comment type="pathway">
    <text evidence="1 8 9">Sulfur metabolism; glutathione biosynthesis; glutathione from L-cysteine and L-glutamate: step 1/2.</text>
</comment>
<dbReference type="EC" id="6.3.2.2" evidence="8"/>
<dbReference type="EMBL" id="FXWH01000001">
    <property type="protein sequence ID" value="SMQ68413.1"/>
    <property type="molecule type" value="Genomic_DNA"/>
</dbReference>
<evidence type="ECO:0000259" key="10">
    <source>
        <dbReference type="Pfam" id="PF04262"/>
    </source>
</evidence>
<gene>
    <name evidence="8" type="primary">gshA</name>
    <name evidence="11" type="ORF">SAMN06297229_1623</name>
</gene>
<keyword evidence="4 8" id="KW-0317">Glutathione biosynthesis</keyword>
<dbReference type="PANTHER" id="PTHR38761:SF1">
    <property type="entry name" value="GLUTAMATE--CYSTEINE LIGASE"/>
    <property type="match status" value="1"/>
</dbReference>
<feature type="domain" description="Glutamate--cysteine ligase" evidence="10">
    <location>
        <begin position="10"/>
        <end position="383"/>
    </location>
</feature>
<dbReference type="Gene3D" id="3.30.590.20">
    <property type="match status" value="1"/>
</dbReference>
<organism evidence="11 12">
    <name type="scientific">Pseudidiomarina planktonica</name>
    <dbReference type="NCBI Taxonomy" id="1323738"/>
    <lineage>
        <taxon>Bacteria</taxon>
        <taxon>Pseudomonadati</taxon>
        <taxon>Pseudomonadota</taxon>
        <taxon>Gammaproteobacteria</taxon>
        <taxon>Alteromonadales</taxon>
        <taxon>Idiomarinaceae</taxon>
        <taxon>Pseudidiomarina</taxon>
    </lineage>
</organism>
<reference evidence="12" key="1">
    <citation type="submission" date="2017-04" db="EMBL/GenBank/DDBJ databases">
        <authorList>
            <person name="Varghese N."/>
            <person name="Submissions S."/>
        </authorList>
    </citation>
    <scope>NUCLEOTIDE SEQUENCE [LARGE SCALE GENOMIC DNA]</scope>
</reference>
<dbReference type="HAMAP" id="MF_00578">
    <property type="entry name" value="Glu_cys_ligase"/>
    <property type="match status" value="1"/>
</dbReference>
<evidence type="ECO:0000256" key="1">
    <source>
        <dbReference type="ARBA" id="ARBA00005006"/>
    </source>
</evidence>
<dbReference type="GO" id="GO:0004357">
    <property type="term" value="F:glutamate-cysteine ligase activity"/>
    <property type="evidence" value="ECO:0007669"/>
    <property type="project" value="UniProtKB-UniRule"/>
</dbReference>
<dbReference type="SUPFAM" id="SSF55931">
    <property type="entry name" value="Glutamine synthetase/guanido kinase"/>
    <property type="match status" value="1"/>
</dbReference>
<keyword evidence="12" id="KW-1185">Reference proteome</keyword>
<keyword evidence="3 8" id="KW-0436">Ligase</keyword>
<name>A0A1Y6F7U1_9GAMM</name>
<comment type="catalytic activity">
    <reaction evidence="7 8 9">
        <text>L-cysteine + L-glutamate + ATP = gamma-L-glutamyl-L-cysteine + ADP + phosphate + H(+)</text>
        <dbReference type="Rhea" id="RHEA:13285"/>
        <dbReference type="ChEBI" id="CHEBI:15378"/>
        <dbReference type="ChEBI" id="CHEBI:29985"/>
        <dbReference type="ChEBI" id="CHEBI:30616"/>
        <dbReference type="ChEBI" id="CHEBI:35235"/>
        <dbReference type="ChEBI" id="CHEBI:43474"/>
        <dbReference type="ChEBI" id="CHEBI:58173"/>
        <dbReference type="ChEBI" id="CHEBI:456216"/>
        <dbReference type="EC" id="6.3.2.2"/>
    </reaction>
</comment>
<dbReference type="AlphaFoldDB" id="A0A1Y6F7U1"/>
<proteinExistence type="inferred from homology"/>
<dbReference type="GO" id="GO:0046872">
    <property type="term" value="F:metal ion binding"/>
    <property type="evidence" value="ECO:0007669"/>
    <property type="project" value="TreeGrafter"/>
</dbReference>
<evidence type="ECO:0000256" key="8">
    <source>
        <dbReference type="HAMAP-Rule" id="MF_00578"/>
    </source>
</evidence>
<dbReference type="GO" id="GO:0005524">
    <property type="term" value="F:ATP binding"/>
    <property type="evidence" value="ECO:0007669"/>
    <property type="project" value="UniProtKB-KW"/>
</dbReference>
<dbReference type="OrthoDB" id="9803907at2"/>
<dbReference type="GO" id="GO:0005829">
    <property type="term" value="C:cytosol"/>
    <property type="evidence" value="ECO:0007669"/>
    <property type="project" value="TreeGrafter"/>
</dbReference>
<evidence type="ECO:0000256" key="5">
    <source>
        <dbReference type="ARBA" id="ARBA00022741"/>
    </source>
</evidence>
<dbReference type="InterPro" id="IPR007370">
    <property type="entry name" value="Glu_cys_ligase"/>
</dbReference>
<keyword evidence="6 8" id="KW-0067">ATP-binding</keyword>
<dbReference type="GO" id="GO:0006750">
    <property type="term" value="P:glutathione biosynthetic process"/>
    <property type="evidence" value="ECO:0007669"/>
    <property type="project" value="UniProtKB-UniRule"/>
</dbReference>
<keyword evidence="5 8" id="KW-0547">Nucleotide-binding</keyword>